<gene>
    <name evidence="2" type="ORF">RW1_031_00530</name>
</gene>
<feature type="signal peptide" evidence="1">
    <location>
        <begin position="1"/>
        <end position="29"/>
    </location>
</feature>
<evidence type="ECO:0000256" key="1">
    <source>
        <dbReference type="SAM" id="SignalP"/>
    </source>
</evidence>
<dbReference type="RefSeq" id="WP_037234137.1">
    <property type="nucleotide sequence ID" value="NZ_BAWF01000031.1"/>
</dbReference>
<keyword evidence="3" id="KW-1185">Reference proteome</keyword>
<protein>
    <submittedName>
        <fullName evidence="2">Uncharacterized protein</fullName>
    </submittedName>
</protein>
<name>X0PTQ7_RHOWR</name>
<accession>X0PTQ7</accession>
<proteinExistence type="predicted"/>
<dbReference type="EMBL" id="BAWF01000031">
    <property type="protein sequence ID" value="GAF46469.1"/>
    <property type="molecule type" value="Genomic_DNA"/>
</dbReference>
<feature type="chain" id="PRO_5004944761" evidence="1">
    <location>
        <begin position="30"/>
        <end position="130"/>
    </location>
</feature>
<keyword evidence="1" id="KW-0732">Signal</keyword>
<dbReference type="Proteomes" id="UP000019491">
    <property type="component" value="Unassembled WGS sequence"/>
</dbReference>
<sequence>MNKKVYAAVASVTAAIAAVGLINAGTATAAIPLGPTTNQCAHAPNSAEAPVARADGIFIKDPAALLVTSVNVRSLGTGSLSGDIAGKVIPGSGILVPTQGIGIGTLSGLYIRQVGLARENCTVNGTFMLT</sequence>
<evidence type="ECO:0000313" key="3">
    <source>
        <dbReference type="Proteomes" id="UP000019491"/>
    </source>
</evidence>
<reference evidence="2 3" key="1">
    <citation type="submission" date="2014-02" db="EMBL/GenBank/DDBJ databases">
        <title>Whole genome shotgun sequence of Rhodococcus wratislaviensis NBRC 100605.</title>
        <authorList>
            <person name="Hosoyama A."/>
            <person name="Tsuchikane K."/>
            <person name="Yoshida I."/>
            <person name="Ohji S."/>
            <person name="Ichikawa N."/>
            <person name="Yamazoe A."/>
            <person name="Fujita N."/>
        </authorList>
    </citation>
    <scope>NUCLEOTIDE SEQUENCE [LARGE SCALE GENOMIC DNA]</scope>
    <source>
        <strain evidence="2 3">NBRC 100605</strain>
    </source>
</reference>
<evidence type="ECO:0000313" key="2">
    <source>
        <dbReference type="EMBL" id="GAF46469.1"/>
    </source>
</evidence>
<dbReference type="AlphaFoldDB" id="X0PTQ7"/>
<organism evidence="2 3">
    <name type="scientific">Rhodococcus wratislaviensis NBRC 100605</name>
    <dbReference type="NCBI Taxonomy" id="1219028"/>
    <lineage>
        <taxon>Bacteria</taxon>
        <taxon>Bacillati</taxon>
        <taxon>Actinomycetota</taxon>
        <taxon>Actinomycetes</taxon>
        <taxon>Mycobacteriales</taxon>
        <taxon>Nocardiaceae</taxon>
        <taxon>Rhodococcus</taxon>
    </lineage>
</organism>
<comment type="caution">
    <text evidence="2">The sequence shown here is derived from an EMBL/GenBank/DDBJ whole genome shotgun (WGS) entry which is preliminary data.</text>
</comment>